<proteinExistence type="predicted"/>
<comment type="caution">
    <text evidence="1">The sequence shown here is derived from an EMBL/GenBank/DDBJ whole genome shotgun (WGS) entry which is preliminary data.</text>
</comment>
<dbReference type="EMBL" id="JYBP01000003">
    <property type="protein sequence ID" value="KJE27693.1"/>
    <property type="molecule type" value="Genomic_DNA"/>
</dbReference>
<evidence type="ECO:0000313" key="1">
    <source>
        <dbReference type="EMBL" id="KJE27693.1"/>
    </source>
</evidence>
<sequence>MILLAIDSSFLGHYSDKFRKIHNTYLHLLGFDELIDLLNETTKADYLHIQEKYNLKSKIIMNDEGYLETDVALAELQEFFDFPIELPNKQFTLMAQFKTQDAYTYQIQSKDQIPNLISFALTGTRKMKYTTLC</sequence>
<protein>
    <submittedName>
        <fullName evidence="1">Uncharacterized protein</fullName>
    </submittedName>
</protein>
<accession>A0A0D8BU21</accession>
<dbReference type="Proteomes" id="UP000032522">
    <property type="component" value="Unassembled WGS sequence"/>
</dbReference>
<evidence type="ECO:0000313" key="2">
    <source>
        <dbReference type="Proteomes" id="UP000032522"/>
    </source>
</evidence>
<dbReference type="AlphaFoldDB" id="A0A0D8BU21"/>
<name>A0A0D8BU21_GEOKU</name>
<reference evidence="1 2" key="1">
    <citation type="submission" date="2015-01" db="EMBL/GenBank/DDBJ databases">
        <authorList>
            <person name="Filippidou S."/>
            <person name="Jeanneret N."/>
            <person name="Russel-Delif L."/>
            <person name="Junier T."/>
            <person name="Wunderlin T."/>
            <person name="Molina V."/>
            <person name="Johnson S.L."/>
            <person name="Davenport K.W."/>
            <person name="Chain P.S."/>
            <person name="Dorador C."/>
            <person name="Junier P."/>
        </authorList>
    </citation>
    <scope>NUCLEOTIDE SEQUENCE [LARGE SCALE GENOMIC DNA]</scope>
    <source>
        <strain evidence="1 2">Et7/4</strain>
    </source>
</reference>
<gene>
    <name evidence="1" type="ORF">LG52_81</name>
</gene>
<dbReference type="PATRIC" id="fig|1462.6.peg.168"/>
<organism evidence="1 2">
    <name type="scientific">Geobacillus kaustophilus</name>
    <dbReference type="NCBI Taxonomy" id="1462"/>
    <lineage>
        <taxon>Bacteria</taxon>
        <taxon>Bacillati</taxon>
        <taxon>Bacillota</taxon>
        <taxon>Bacilli</taxon>
        <taxon>Bacillales</taxon>
        <taxon>Anoxybacillaceae</taxon>
        <taxon>Geobacillus</taxon>
        <taxon>Geobacillus thermoleovorans group</taxon>
    </lineage>
</organism>